<dbReference type="OrthoDB" id="354678at2759"/>
<dbReference type="Gene3D" id="3.80.10.10">
    <property type="entry name" value="Ribonuclease Inhibitor"/>
    <property type="match status" value="4"/>
</dbReference>
<reference evidence="5" key="1">
    <citation type="journal article" date="2006" name="PLoS Biol.">
        <title>Macronuclear genome sequence of the ciliate Tetrahymena thermophila, a model eukaryote.</title>
        <authorList>
            <person name="Eisen J.A."/>
            <person name="Coyne R.S."/>
            <person name="Wu M."/>
            <person name="Wu D."/>
            <person name="Thiagarajan M."/>
            <person name="Wortman J.R."/>
            <person name="Badger J.H."/>
            <person name="Ren Q."/>
            <person name="Amedeo P."/>
            <person name="Jones K.M."/>
            <person name="Tallon L.J."/>
            <person name="Delcher A.L."/>
            <person name="Salzberg S.L."/>
            <person name="Silva J.C."/>
            <person name="Haas B.J."/>
            <person name="Majoros W.H."/>
            <person name="Farzad M."/>
            <person name="Carlton J.M."/>
            <person name="Smith R.K. Jr."/>
            <person name="Garg J."/>
            <person name="Pearlman R.E."/>
            <person name="Karrer K.M."/>
            <person name="Sun L."/>
            <person name="Manning G."/>
            <person name="Elde N.C."/>
            <person name="Turkewitz A.P."/>
            <person name="Asai D.J."/>
            <person name="Wilkes D.E."/>
            <person name="Wang Y."/>
            <person name="Cai H."/>
            <person name="Collins K."/>
            <person name="Stewart B.A."/>
            <person name="Lee S.R."/>
            <person name="Wilamowska K."/>
            <person name="Weinberg Z."/>
            <person name="Ruzzo W.L."/>
            <person name="Wloga D."/>
            <person name="Gaertig J."/>
            <person name="Frankel J."/>
            <person name="Tsao C.-C."/>
            <person name="Gorovsky M.A."/>
            <person name="Keeling P.J."/>
            <person name="Waller R.F."/>
            <person name="Patron N.J."/>
            <person name="Cherry J.M."/>
            <person name="Stover N.A."/>
            <person name="Krieger C.J."/>
            <person name="del Toro C."/>
            <person name="Ryder H.F."/>
            <person name="Williamson S.C."/>
            <person name="Barbeau R.A."/>
            <person name="Hamilton E.P."/>
            <person name="Orias E."/>
        </authorList>
    </citation>
    <scope>NUCLEOTIDE SEQUENCE [LARGE SCALE GENOMIC DNA]</scope>
    <source>
        <strain evidence="5">SB210</strain>
    </source>
</reference>
<dbReference type="Pfam" id="PF13516">
    <property type="entry name" value="LRR_6"/>
    <property type="match status" value="8"/>
</dbReference>
<keyword evidence="1" id="KW-0433">Leucine-rich repeat</keyword>
<dbReference type="SUPFAM" id="SSF56112">
    <property type="entry name" value="Protein kinase-like (PK-like)"/>
    <property type="match status" value="2"/>
</dbReference>
<gene>
    <name evidence="4" type="ORF">TTHERM_01119420</name>
</gene>
<proteinExistence type="predicted"/>
<dbReference type="GeneID" id="7842433"/>
<dbReference type="GO" id="GO:0004674">
    <property type="term" value="F:protein serine/threonine kinase activity"/>
    <property type="evidence" value="ECO:0007669"/>
    <property type="project" value="TreeGrafter"/>
</dbReference>
<dbReference type="GO" id="GO:0005634">
    <property type="term" value="C:nucleus"/>
    <property type="evidence" value="ECO:0007669"/>
    <property type="project" value="TreeGrafter"/>
</dbReference>
<evidence type="ECO:0000256" key="2">
    <source>
        <dbReference type="ARBA" id="ARBA00022737"/>
    </source>
</evidence>
<dbReference type="PANTHER" id="PTHR44167">
    <property type="entry name" value="OVARIAN-SPECIFIC SERINE/THREONINE-PROTEIN KINASE LOK-RELATED"/>
    <property type="match status" value="1"/>
</dbReference>
<evidence type="ECO:0000313" key="5">
    <source>
        <dbReference type="Proteomes" id="UP000009168"/>
    </source>
</evidence>
<dbReference type="InterPro" id="IPR000719">
    <property type="entry name" value="Prot_kinase_dom"/>
</dbReference>
<keyword evidence="2" id="KW-0677">Repeat</keyword>
<dbReference type="InterPro" id="IPR001611">
    <property type="entry name" value="Leu-rich_rpt"/>
</dbReference>
<dbReference type="InterPro" id="IPR032675">
    <property type="entry name" value="LRR_dom_sf"/>
</dbReference>
<feature type="domain" description="Protein kinase" evidence="3">
    <location>
        <begin position="409"/>
        <end position="682"/>
    </location>
</feature>
<dbReference type="AlphaFoldDB" id="Q239N7"/>
<dbReference type="EMBL" id="GG662729">
    <property type="protein sequence ID" value="EAR93233.2"/>
    <property type="molecule type" value="Genomic_DNA"/>
</dbReference>
<dbReference type="InterPro" id="IPR008271">
    <property type="entry name" value="Ser/Thr_kinase_AS"/>
</dbReference>
<dbReference type="InParanoid" id="Q239N7"/>
<dbReference type="CDD" id="cd00180">
    <property type="entry name" value="PKc"/>
    <property type="match status" value="1"/>
</dbReference>
<evidence type="ECO:0000313" key="4">
    <source>
        <dbReference type="EMBL" id="EAR93233.2"/>
    </source>
</evidence>
<sequence length="1182" mass="131906">MSMKVQRQLVEIISSKVSKDCQIQNASIKELIKLMFSQKKHFKNFEYLSSGAYALVLKAQNSQQNRQVALKFLGSSNKEDKAGIESMKKEYEMLQKFSQSECLVNVYDCFYLMEEYDDEDDDGNKIIVQTENKSYFVMEMELCENNLKQLFDFLRKQQVPPPKEMKEIIAIQMIEGLNNLHVKNIMHRDIKPQNFLVCASKEYGFSIKLCDLGFASAVSKSKSFMSKKGTDAYFAPEVEAGQSRIQSDLFSLGLVLLELDNLKTLNENWIDTKTKNYLFNGEEIPKEKYQIDQNSNIYKIAKICLKPWYLDRTTTGELLSQLIEMHGQPLKFVLTSMILEEQIPRQAQQIFEKINQLQKQTQNQFDEQAKFILENTNDKIIQKDFQAQFTKVEVLSNLLKSLYENKKYTNNFQILSFGSFGMVLATKKAKLDKKEIVLKIQKIEDEQHIQNEISIMQKLKEPLVVQLYDSYVIENKIGPDRYSVFELEKCSCSLDEYLDRQNKDGQFNDDDKYQIAIQIIDSVNYIHSFNIIHRDIKPENFLVYLDGKQPEIKLCDFGLSAQIPDNKDSIQAIESIGNLGYSAPEILNKQDNELKIYSKKSDSYSVGLLLVFLDNYQDLKKNAPFTFLLMTKKQLDKPFEKSKIKINKNSEIYKFINLLVVSDSSQRASLYDIVEQSDTKFLTNSKEMKQILQKTLLMQNDKKIEQNSTIEISSLEDLSKAQDYNIVTINLSYNIIRAQGAKDLGTGIAQCKNITSLTLNLYGNSIGAQGAKDLGTGIAQCKNITSLTLDLSNNRIGAQGAKDLGTEIAQCKNITSLTLNLNENSIGDEGAKDLGTGIVQCKNITSLTLNLSRNTIGAQGAKDLGSGIAQCKNITSLTLHLQQNSIGAQGAKDLGSGIAQCKNITSLTLDLYENSIGDEGAKDLGTGIVQCKNITSLTLNLSRNTIGAQGAKDLGSGIAQCKNFTSLTLHLYCNTIGAQGAKDLGSGIAQCKNITSLTLHLYQNSIGAQGAKDLGTGIAQCKNITSLTLDLQRNTIGAQGAKDLGTGIAQCKNITSLTLHLQWNGIGDEGAKDLGTGIAQCKNITSLTLILNWNSIGAQGAKDLDTRIAQCKNITSLTLDLYGNSIGDEGAKDLGIGIAQCKNITSLTLDLRGNKISQSEEQFKQILRDQLKKQEIKIKIDL</sequence>
<dbReference type="SMART" id="SM00368">
    <property type="entry name" value="LRR_RI"/>
    <property type="match status" value="13"/>
</dbReference>
<accession>Q239N7</accession>
<feature type="domain" description="Protein kinase" evidence="3">
    <location>
        <begin position="42"/>
        <end position="333"/>
    </location>
</feature>
<dbReference type="SMART" id="SM00220">
    <property type="entry name" value="S_TKc"/>
    <property type="match status" value="2"/>
</dbReference>
<protein>
    <submittedName>
        <fullName evidence="4">Kinase domain protein</fullName>
    </submittedName>
</protein>
<keyword evidence="4" id="KW-0808">Transferase</keyword>
<evidence type="ECO:0000256" key="1">
    <source>
        <dbReference type="ARBA" id="ARBA00022614"/>
    </source>
</evidence>
<keyword evidence="4" id="KW-0418">Kinase</keyword>
<dbReference type="Gene3D" id="1.10.510.10">
    <property type="entry name" value="Transferase(Phosphotransferase) domain 1"/>
    <property type="match status" value="2"/>
</dbReference>
<dbReference type="PANTHER" id="PTHR44167:SF25">
    <property type="entry name" value="PROTEIN KINASE DOMAIN CONTAINING PROTEIN"/>
    <property type="match status" value="1"/>
</dbReference>
<dbReference type="Proteomes" id="UP000009168">
    <property type="component" value="Unassembled WGS sequence"/>
</dbReference>
<dbReference type="PROSITE" id="PS50011">
    <property type="entry name" value="PROTEIN_KINASE_DOM"/>
    <property type="match status" value="2"/>
</dbReference>
<dbReference type="HOGENOM" id="CLU_230259_0_0_1"/>
<evidence type="ECO:0000259" key="3">
    <source>
        <dbReference type="PROSITE" id="PS50011"/>
    </source>
</evidence>
<dbReference type="Pfam" id="PF00069">
    <property type="entry name" value="Pkinase"/>
    <property type="match status" value="2"/>
</dbReference>
<dbReference type="RefSeq" id="XP_001013478.2">
    <property type="nucleotide sequence ID" value="XM_001013478.2"/>
</dbReference>
<organism evidence="4 5">
    <name type="scientific">Tetrahymena thermophila (strain SB210)</name>
    <dbReference type="NCBI Taxonomy" id="312017"/>
    <lineage>
        <taxon>Eukaryota</taxon>
        <taxon>Sar</taxon>
        <taxon>Alveolata</taxon>
        <taxon>Ciliophora</taxon>
        <taxon>Intramacronucleata</taxon>
        <taxon>Oligohymenophorea</taxon>
        <taxon>Hymenostomatida</taxon>
        <taxon>Tetrahymenina</taxon>
        <taxon>Tetrahymenidae</taxon>
        <taxon>Tetrahymena</taxon>
    </lineage>
</organism>
<dbReference type="GO" id="GO:0044773">
    <property type="term" value="P:mitotic DNA damage checkpoint signaling"/>
    <property type="evidence" value="ECO:0007669"/>
    <property type="project" value="TreeGrafter"/>
</dbReference>
<dbReference type="GO" id="GO:0005524">
    <property type="term" value="F:ATP binding"/>
    <property type="evidence" value="ECO:0007669"/>
    <property type="project" value="InterPro"/>
</dbReference>
<dbReference type="InterPro" id="IPR011009">
    <property type="entry name" value="Kinase-like_dom_sf"/>
</dbReference>
<dbReference type="GO" id="GO:0005737">
    <property type="term" value="C:cytoplasm"/>
    <property type="evidence" value="ECO:0007669"/>
    <property type="project" value="TreeGrafter"/>
</dbReference>
<dbReference type="KEGG" id="tet:TTHERM_01119420"/>
<name>Q239N7_TETTS</name>
<keyword evidence="5" id="KW-1185">Reference proteome</keyword>
<dbReference type="SUPFAM" id="SSF52047">
    <property type="entry name" value="RNI-like"/>
    <property type="match status" value="3"/>
</dbReference>
<dbReference type="PROSITE" id="PS00108">
    <property type="entry name" value="PROTEIN_KINASE_ST"/>
    <property type="match status" value="2"/>
</dbReference>